<gene>
    <name evidence="3" type="ORF">BMAGN_0548</name>
</gene>
<dbReference type="InterPro" id="IPR025158">
    <property type="entry name" value="Mg_chelat-rel_C"/>
</dbReference>
<dbReference type="InterPro" id="IPR003593">
    <property type="entry name" value="AAA+_ATPase"/>
</dbReference>
<dbReference type="CDD" id="cd00009">
    <property type="entry name" value="AAA"/>
    <property type="match status" value="1"/>
</dbReference>
<evidence type="ECO:0000256" key="1">
    <source>
        <dbReference type="ARBA" id="ARBA00006354"/>
    </source>
</evidence>
<dbReference type="SUPFAM" id="SSF54211">
    <property type="entry name" value="Ribosomal protein S5 domain 2-like"/>
    <property type="match status" value="1"/>
</dbReference>
<comment type="caution">
    <text evidence="3">The sequence shown here is derived from an EMBL/GenBank/DDBJ whole genome shotgun (WGS) entry which is preliminary data.</text>
</comment>
<dbReference type="PANTHER" id="PTHR32039">
    <property type="entry name" value="MAGNESIUM-CHELATASE SUBUNIT CHLI"/>
    <property type="match status" value="1"/>
</dbReference>
<dbReference type="Pfam" id="PF13335">
    <property type="entry name" value="Mg_chelatase_C"/>
    <property type="match status" value="1"/>
</dbReference>
<dbReference type="PANTHER" id="PTHR32039:SF7">
    <property type="entry name" value="COMPETENCE PROTEIN COMM"/>
    <property type="match status" value="1"/>
</dbReference>
<evidence type="ECO:0000313" key="4">
    <source>
        <dbReference type="Proteomes" id="UP000029052"/>
    </source>
</evidence>
<feature type="domain" description="AAA+ ATPase" evidence="2">
    <location>
        <begin position="219"/>
        <end position="402"/>
    </location>
</feature>
<dbReference type="NCBIfam" id="TIGR00368">
    <property type="entry name" value="YifB family Mg chelatase-like AAA ATPase"/>
    <property type="match status" value="1"/>
</dbReference>
<dbReference type="Gene3D" id="3.30.230.10">
    <property type="match status" value="1"/>
</dbReference>
<evidence type="ECO:0000313" key="3">
    <source>
        <dbReference type="EMBL" id="KFI68681.1"/>
    </source>
</evidence>
<dbReference type="STRING" id="1692.BMAGN_0548"/>
<organism evidence="3 4">
    <name type="scientific">Bifidobacterium magnum</name>
    <dbReference type="NCBI Taxonomy" id="1692"/>
    <lineage>
        <taxon>Bacteria</taxon>
        <taxon>Bacillati</taxon>
        <taxon>Actinomycetota</taxon>
        <taxon>Actinomycetes</taxon>
        <taxon>Bifidobacteriales</taxon>
        <taxon>Bifidobacteriaceae</taxon>
        <taxon>Bifidobacterium</taxon>
    </lineage>
</organism>
<dbReference type="InterPro" id="IPR045006">
    <property type="entry name" value="CHLI-like"/>
</dbReference>
<dbReference type="Proteomes" id="UP000029052">
    <property type="component" value="Unassembled WGS sequence"/>
</dbReference>
<dbReference type="eggNOG" id="COG0606">
    <property type="taxonomic scope" value="Bacteria"/>
</dbReference>
<dbReference type="RefSeq" id="WP_022859159.1">
    <property type="nucleotide sequence ID" value="NZ_JGZB01000003.1"/>
</dbReference>
<dbReference type="EMBL" id="JGZB01000003">
    <property type="protein sequence ID" value="KFI68681.1"/>
    <property type="molecule type" value="Genomic_DNA"/>
</dbReference>
<name>A0A087BCD1_9BIFI</name>
<accession>A0A087BCD1</accession>
<dbReference type="InterPro" id="IPR004482">
    <property type="entry name" value="Mg_chelat-rel"/>
</dbReference>
<dbReference type="InterPro" id="IPR000523">
    <property type="entry name" value="Mg_chelatse_chII-like_cat_dom"/>
</dbReference>
<comment type="similarity">
    <text evidence="1">Belongs to the Mg-chelatase subunits D/I family. ComM subfamily.</text>
</comment>
<proteinExistence type="inferred from homology"/>
<dbReference type="GO" id="GO:0005524">
    <property type="term" value="F:ATP binding"/>
    <property type="evidence" value="ECO:0007669"/>
    <property type="project" value="InterPro"/>
</dbReference>
<dbReference type="AlphaFoldDB" id="A0A087BCD1"/>
<dbReference type="InterPro" id="IPR014721">
    <property type="entry name" value="Ribsml_uS5_D2-typ_fold_subgr"/>
</dbReference>
<dbReference type="InterPro" id="IPR027417">
    <property type="entry name" value="P-loop_NTPase"/>
</dbReference>
<dbReference type="Gene3D" id="3.40.50.300">
    <property type="entry name" value="P-loop containing nucleotide triphosphate hydrolases"/>
    <property type="match status" value="1"/>
</dbReference>
<reference evidence="3 4" key="1">
    <citation type="submission" date="2014-03" db="EMBL/GenBank/DDBJ databases">
        <title>Genomics of Bifidobacteria.</title>
        <authorList>
            <person name="Ventura M."/>
            <person name="Milani C."/>
            <person name="Lugli G.A."/>
        </authorList>
    </citation>
    <scope>NUCLEOTIDE SEQUENCE [LARGE SCALE GENOMIC DNA]</scope>
    <source>
        <strain evidence="3 4">LMG 11591</strain>
    </source>
</reference>
<dbReference type="SUPFAM" id="SSF52540">
    <property type="entry name" value="P-loop containing nucleoside triphosphate hydrolases"/>
    <property type="match status" value="1"/>
</dbReference>
<dbReference type="Pfam" id="PF13541">
    <property type="entry name" value="ChlI"/>
    <property type="match status" value="1"/>
</dbReference>
<protein>
    <submittedName>
        <fullName evidence="3">Magnesium chelatase</fullName>
    </submittedName>
</protein>
<evidence type="ECO:0000259" key="2">
    <source>
        <dbReference type="SMART" id="SM00382"/>
    </source>
</evidence>
<dbReference type="Pfam" id="PF01078">
    <property type="entry name" value="Mg_chelatase"/>
    <property type="match status" value="1"/>
</dbReference>
<sequence length="509" mass="54137">MAVGSTLSVGLLGLHAFMIQSQAFVSSGLPYFSIIGLPDASLAEARERVRSACQAAGIAWPQGRVTVNLSPASVPKHGSSHDLAIAASVLAACRAIPAAPLHNTVVLGELNLDGSVLPVQGVLPILLYAKRQGCATVVLPRGNMDEAALVPDLHAVPVDHVGELVERLGGQTSNEWKALRRLDLATSPRPAGPAPAPGDMSEVMGQEQAKRAMAIAAAGGHHMLMVGPPGTGKTMLAQRMPSIMCPLTEAQQLEVASIRSLCGNLASYGISDVPPFEAPHHTATAVALVGGGSGVAQPGLVTKAHHGVLFLDEATEFAPRALQTLREPLESGHVTLSRSKTTTTFPARFQLVMASNPCPCGYGYGSGERCTCRERDRIRYFSHLSGPILDRIDIQIDVLPVQDLHAARQSGATSSQLREQVVRARRKAQRRFREQQWTCNAQASGQWLREHTPSAALNVMDQALSVHMVSLRGAHRAMRISWTLADLDGAGAPSADHVRQALMLRTKVS</sequence>
<dbReference type="InterPro" id="IPR020568">
    <property type="entry name" value="Ribosomal_Su5_D2-typ_SF"/>
</dbReference>
<keyword evidence="4" id="KW-1185">Reference proteome</keyword>
<dbReference type="SMART" id="SM00382">
    <property type="entry name" value="AAA"/>
    <property type="match status" value="1"/>
</dbReference>